<dbReference type="PROSITE" id="PS51450">
    <property type="entry name" value="LRR"/>
    <property type="match status" value="3"/>
</dbReference>
<gene>
    <name evidence="5" type="ORF">BC351_39330</name>
</gene>
<keyword evidence="3" id="KW-0732">Signal</keyword>
<evidence type="ECO:0000313" key="5">
    <source>
        <dbReference type="EMBL" id="OPH47873.1"/>
    </source>
</evidence>
<evidence type="ECO:0000256" key="2">
    <source>
        <dbReference type="ARBA" id="ARBA00022737"/>
    </source>
</evidence>
<evidence type="ECO:0000256" key="3">
    <source>
        <dbReference type="SAM" id="SignalP"/>
    </source>
</evidence>
<dbReference type="OrthoDB" id="2680104at2"/>
<organism evidence="5 6">
    <name type="scientific">Paenibacillus ferrarius</name>
    <dbReference type="NCBI Taxonomy" id="1469647"/>
    <lineage>
        <taxon>Bacteria</taxon>
        <taxon>Bacillati</taxon>
        <taxon>Bacillota</taxon>
        <taxon>Bacilli</taxon>
        <taxon>Bacillales</taxon>
        <taxon>Paenibacillaceae</taxon>
        <taxon>Paenibacillus</taxon>
    </lineage>
</organism>
<dbReference type="InterPro" id="IPR012854">
    <property type="entry name" value="Cu_amine_oxidase-like_N"/>
</dbReference>
<proteinExistence type="predicted"/>
<accession>A0A1V4H9F4</accession>
<evidence type="ECO:0000256" key="1">
    <source>
        <dbReference type="ARBA" id="ARBA00022614"/>
    </source>
</evidence>
<comment type="caution">
    <text evidence="5">The sequence shown here is derived from an EMBL/GenBank/DDBJ whole genome shotgun (WGS) entry which is preliminary data.</text>
</comment>
<dbReference type="InterPro" id="IPR050836">
    <property type="entry name" value="SDS22/Internalin_LRR"/>
</dbReference>
<protein>
    <recommendedName>
        <fullName evidence="4">Copper amine oxidase-like N-terminal domain-containing protein</fullName>
    </recommendedName>
</protein>
<evidence type="ECO:0000313" key="6">
    <source>
        <dbReference type="Proteomes" id="UP000190626"/>
    </source>
</evidence>
<dbReference type="SMART" id="SM00365">
    <property type="entry name" value="LRR_SD22"/>
    <property type="match status" value="4"/>
</dbReference>
<keyword evidence="1" id="KW-0433">Leucine-rich repeat</keyword>
<dbReference type="RefSeq" id="WP_079419727.1">
    <property type="nucleotide sequence ID" value="NZ_MBTG01000052.1"/>
</dbReference>
<feature type="domain" description="Copper amine oxidase-like N-terminal" evidence="4">
    <location>
        <begin position="238"/>
        <end position="344"/>
    </location>
</feature>
<dbReference type="InterPro" id="IPR036582">
    <property type="entry name" value="Mao_N_sf"/>
</dbReference>
<dbReference type="STRING" id="1469647.BC351_39330"/>
<evidence type="ECO:0000259" key="4">
    <source>
        <dbReference type="Pfam" id="PF07833"/>
    </source>
</evidence>
<keyword evidence="2" id="KW-0677">Repeat</keyword>
<name>A0A1V4H9F4_9BACL</name>
<dbReference type="SUPFAM" id="SSF52058">
    <property type="entry name" value="L domain-like"/>
    <property type="match status" value="1"/>
</dbReference>
<dbReference type="SUPFAM" id="SSF55383">
    <property type="entry name" value="Copper amine oxidase, domain N"/>
    <property type="match status" value="1"/>
</dbReference>
<dbReference type="Gene3D" id="3.30.457.10">
    <property type="entry name" value="Copper amine oxidase-like, N-terminal domain"/>
    <property type="match status" value="1"/>
</dbReference>
<dbReference type="PANTHER" id="PTHR46652:SF3">
    <property type="entry name" value="LEUCINE-RICH REPEAT-CONTAINING PROTEIN 9"/>
    <property type="match status" value="1"/>
</dbReference>
<dbReference type="PANTHER" id="PTHR46652">
    <property type="entry name" value="LEUCINE-RICH REPEAT AND IQ DOMAIN-CONTAINING PROTEIN 1-RELATED"/>
    <property type="match status" value="1"/>
</dbReference>
<feature type="chain" id="PRO_5013319541" description="Copper amine oxidase-like N-terminal domain-containing protein" evidence="3">
    <location>
        <begin position="27"/>
        <end position="700"/>
    </location>
</feature>
<dbReference type="Proteomes" id="UP000190626">
    <property type="component" value="Unassembled WGS sequence"/>
</dbReference>
<reference evidence="6" key="1">
    <citation type="submission" date="2016-07" db="EMBL/GenBank/DDBJ databases">
        <authorList>
            <person name="Florea S."/>
            <person name="Webb J.S."/>
            <person name="Jaromczyk J."/>
            <person name="Schardl C.L."/>
        </authorList>
    </citation>
    <scope>NUCLEOTIDE SEQUENCE [LARGE SCALE GENOMIC DNA]</scope>
    <source>
        <strain evidence="6">CY1</strain>
    </source>
</reference>
<dbReference type="AlphaFoldDB" id="A0A1V4H9F4"/>
<sequence length="700" mass="79547">MKLQALCFTICLILFTLLLPAPIEAAADGMKIKDPVLEKAIRDELKLTDDQVLDYKTLQKLTTLYPKGKEKIKSLEGLEFALNLTDIYIDNQEITDVRPLQYLHKLKFIALSHNKIQNICPISNLSNLQKLLISNNEIERISCFSHLTSLTDLLASQNKIVDIASLAKLPIKWLDIVGNPVVDILPIGSMEELRTLFIDEDGLNEKSKLMLQQFQQSGITVNRAPNRSNPADGLAVIVNSDRVLFDHPPIMEAGTTLVQFRPLFEKLGFTIMWDNETKTIQASKEGVKLTLQVDNVKASLNGTEQLLPIAPRNVDGNLFVPIRFVGEASNYDVTLENSSKTIYLIPSHDVISPNQMSQLTVNGKWLSKPSSGALGDQMVLTKGNNFITLATESRDDLSDIKSLAQYEKAIKASIESQNGKDFSESRLMSINGLEASQFSYSVNSATNGNYTIVQTLISGKYNFYRVILFTRDLVYSEVEKDYQDIVPTFRELKTTSQLSKEKFGVLSPKERVLDAAQYYRKLGFFQKDSQLTEQQFDDKFLVFYEGYINEDWNPFDSAEWYDEFAELYILQQDKDRVWLEDTEMDVLKGNERYVKALQEWGAISRGAFKPTNIVEKWDTEDGPISVSFMLNGQKRTIHPEYMSDFLDTSILGELNEWIKETGYQFVQVVIDQQVFVTVLKADEKAKIQKDRLINFDSLGY</sequence>
<dbReference type="Pfam" id="PF07833">
    <property type="entry name" value="Cu_amine_oxidN1"/>
    <property type="match status" value="1"/>
</dbReference>
<dbReference type="InterPro" id="IPR001611">
    <property type="entry name" value="Leu-rich_rpt"/>
</dbReference>
<keyword evidence="6" id="KW-1185">Reference proteome</keyword>
<dbReference type="EMBL" id="MBTG01000052">
    <property type="protein sequence ID" value="OPH47873.1"/>
    <property type="molecule type" value="Genomic_DNA"/>
</dbReference>
<feature type="signal peptide" evidence="3">
    <location>
        <begin position="1"/>
        <end position="26"/>
    </location>
</feature>
<dbReference type="Gene3D" id="3.80.10.10">
    <property type="entry name" value="Ribonuclease Inhibitor"/>
    <property type="match status" value="1"/>
</dbReference>
<dbReference type="InterPro" id="IPR032675">
    <property type="entry name" value="LRR_dom_sf"/>
</dbReference>